<evidence type="ECO:0000313" key="2">
    <source>
        <dbReference type="Proteomes" id="UP000827976"/>
    </source>
</evidence>
<comment type="caution">
    <text evidence="1">The sequence shown here is derived from an EMBL/GenBank/DDBJ whole genome shotgun (WGS) entry which is preliminary data.</text>
</comment>
<dbReference type="Proteomes" id="UP000827976">
    <property type="component" value="Chromosome 20"/>
</dbReference>
<protein>
    <submittedName>
        <fullName evidence="1">Uncharacterized protein</fullName>
    </submittedName>
</protein>
<keyword evidence="2" id="KW-1185">Reference proteome</keyword>
<gene>
    <name evidence="1" type="ORF">IHE45_20G007500</name>
</gene>
<evidence type="ECO:0000313" key="1">
    <source>
        <dbReference type="EMBL" id="KAH7650716.1"/>
    </source>
</evidence>
<proteinExistence type="predicted"/>
<reference evidence="2" key="1">
    <citation type="journal article" date="2022" name="Nat. Commun.">
        <title>Chromosome evolution and the genetic basis of agronomically important traits in greater yam.</title>
        <authorList>
            <person name="Bredeson J.V."/>
            <person name="Lyons J.B."/>
            <person name="Oniyinde I.O."/>
            <person name="Okereke N.R."/>
            <person name="Kolade O."/>
            <person name="Nnabue I."/>
            <person name="Nwadili C.O."/>
            <person name="Hribova E."/>
            <person name="Parker M."/>
            <person name="Nwogha J."/>
            <person name="Shu S."/>
            <person name="Carlson J."/>
            <person name="Kariba R."/>
            <person name="Muthemba S."/>
            <person name="Knop K."/>
            <person name="Barton G.J."/>
            <person name="Sherwood A.V."/>
            <person name="Lopez-Montes A."/>
            <person name="Asiedu R."/>
            <person name="Jamnadass R."/>
            <person name="Muchugi A."/>
            <person name="Goodstein D."/>
            <person name="Egesi C.N."/>
            <person name="Featherston J."/>
            <person name="Asfaw A."/>
            <person name="Simpson G.G."/>
            <person name="Dolezel J."/>
            <person name="Hendre P.S."/>
            <person name="Van Deynze A."/>
            <person name="Kumar P.L."/>
            <person name="Obidiegwu J.E."/>
            <person name="Bhattacharjee R."/>
            <person name="Rokhsar D.S."/>
        </authorList>
    </citation>
    <scope>NUCLEOTIDE SEQUENCE [LARGE SCALE GENOMIC DNA]</scope>
    <source>
        <strain evidence="2">cv. TDa95/00328</strain>
    </source>
</reference>
<accession>A0ACB7TPY8</accession>
<name>A0ACB7TPY8_DIOAL</name>
<dbReference type="EMBL" id="CM037030">
    <property type="protein sequence ID" value="KAH7650716.1"/>
    <property type="molecule type" value="Genomic_DNA"/>
</dbReference>
<sequence>MVGNGGGSGNRGTGAVVGFSETRAPPIKQMATQEKTDTRAKWNENHRAHLMKLLGDYNVPAYRSQNGWTKEAWNRILLDMLTKFPNLILMYDKA</sequence>
<organism evidence="1 2">
    <name type="scientific">Dioscorea alata</name>
    <name type="common">Purple yam</name>
    <dbReference type="NCBI Taxonomy" id="55571"/>
    <lineage>
        <taxon>Eukaryota</taxon>
        <taxon>Viridiplantae</taxon>
        <taxon>Streptophyta</taxon>
        <taxon>Embryophyta</taxon>
        <taxon>Tracheophyta</taxon>
        <taxon>Spermatophyta</taxon>
        <taxon>Magnoliopsida</taxon>
        <taxon>Liliopsida</taxon>
        <taxon>Dioscoreales</taxon>
        <taxon>Dioscoreaceae</taxon>
        <taxon>Dioscorea</taxon>
    </lineage>
</organism>